<protein>
    <submittedName>
        <fullName evidence="2">Uncharacterized protein</fullName>
    </submittedName>
</protein>
<keyword evidence="3" id="KW-1185">Reference proteome</keyword>
<feature type="compositionally biased region" description="Basic and acidic residues" evidence="1">
    <location>
        <begin position="1"/>
        <end position="10"/>
    </location>
</feature>
<accession>A0ABU8MRA2</accession>
<organism evidence="2 3">
    <name type="scientific">Actinomycetospora aurantiaca</name>
    <dbReference type="NCBI Taxonomy" id="3129233"/>
    <lineage>
        <taxon>Bacteria</taxon>
        <taxon>Bacillati</taxon>
        <taxon>Actinomycetota</taxon>
        <taxon>Actinomycetes</taxon>
        <taxon>Pseudonocardiales</taxon>
        <taxon>Pseudonocardiaceae</taxon>
        <taxon>Actinomycetospora</taxon>
    </lineage>
</organism>
<dbReference type="EMBL" id="JBBEGN010000009">
    <property type="protein sequence ID" value="MEJ2869837.1"/>
    <property type="molecule type" value="Genomic_DNA"/>
</dbReference>
<evidence type="ECO:0000313" key="2">
    <source>
        <dbReference type="EMBL" id="MEJ2869837.1"/>
    </source>
</evidence>
<sequence length="63" mass="6736">MDAGLVRDGRATSTPTTQRTLSAVGSRTAPTERPRPRWREDVGAAVLLSVLNTVRDEETAATA</sequence>
<evidence type="ECO:0000313" key="3">
    <source>
        <dbReference type="Proteomes" id="UP001385809"/>
    </source>
</evidence>
<name>A0ABU8MRA2_9PSEU</name>
<feature type="region of interest" description="Disordered" evidence="1">
    <location>
        <begin position="1"/>
        <end position="38"/>
    </location>
</feature>
<reference evidence="2 3" key="1">
    <citation type="submission" date="2024-03" db="EMBL/GenBank/DDBJ databases">
        <title>Actinomycetospora sp. OC33-EN08, a novel actinomycete isolated from wild orchid (Aerides multiflora).</title>
        <authorList>
            <person name="Suriyachadkun C."/>
        </authorList>
    </citation>
    <scope>NUCLEOTIDE SEQUENCE [LARGE SCALE GENOMIC DNA]</scope>
    <source>
        <strain evidence="2 3">OC33-EN08</strain>
    </source>
</reference>
<dbReference type="RefSeq" id="WP_337696414.1">
    <property type="nucleotide sequence ID" value="NZ_JBBEGN010000009.1"/>
</dbReference>
<dbReference type="Proteomes" id="UP001385809">
    <property type="component" value="Unassembled WGS sequence"/>
</dbReference>
<proteinExistence type="predicted"/>
<comment type="caution">
    <text evidence="2">The sequence shown here is derived from an EMBL/GenBank/DDBJ whole genome shotgun (WGS) entry which is preliminary data.</text>
</comment>
<feature type="compositionally biased region" description="Polar residues" evidence="1">
    <location>
        <begin position="11"/>
        <end position="29"/>
    </location>
</feature>
<gene>
    <name evidence="2" type="ORF">WCD74_18865</name>
</gene>
<evidence type="ECO:0000256" key="1">
    <source>
        <dbReference type="SAM" id="MobiDB-lite"/>
    </source>
</evidence>